<dbReference type="GeneID" id="19143157"/>
<accession>W6XMC9</accession>
<sequence length="76" mass="8557">MDEIDIISGRETPKEIGPHLDLLTEKIAIDCEMMQSNIGQVLGRVSVVNYDGKTIFDSFICYPEPVNITNTDERLN</sequence>
<gene>
    <name evidence="1" type="ORF">COCCADRAFT_10516</name>
</gene>
<dbReference type="GO" id="GO:0003676">
    <property type="term" value="F:nucleic acid binding"/>
    <property type="evidence" value="ECO:0007669"/>
    <property type="project" value="InterPro"/>
</dbReference>
<keyword evidence="2" id="KW-1185">Reference proteome</keyword>
<dbReference type="Gene3D" id="3.30.420.10">
    <property type="entry name" value="Ribonuclease H-like superfamily/Ribonuclease H"/>
    <property type="match status" value="1"/>
</dbReference>
<organism evidence="1 2">
    <name type="scientific">Cochliobolus carbonum (strain 26-R-13)</name>
    <name type="common">Maize leaf spot fungus</name>
    <name type="synonym">Bipolaris zeicola</name>
    <dbReference type="NCBI Taxonomy" id="930089"/>
    <lineage>
        <taxon>Eukaryota</taxon>
        <taxon>Fungi</taxon>
        <taxon>Dikarya</taxon>
        <taxon>Ascomycota</taxon>
        <taxon>Pezizomycotina</taxon>
        <taxon>Dothideomycetes</taxon>
        <taxon>Pleosporomycetidae</taxon>
        <taxon>Pleosporales</taxon>
        <taxon>Pleosporineae</taxon>
        <taxon>Pleosporaceae</taxon>
        <taxon>Bipolaris</taxon>
    </lineage>
</organism>
<dbReference type="STRING" id="930089.W6XMC9"/>
<evidence type="ECO:0000313" key="2">
    <source>
        <dbReference type="Proteomes" id="UP000053841"/>
    </source>
</evidence>
<dbReference type="Proteomes" id="UP000053841">
    <property type="component" value="Unassembled WGS sequence"/>
</dbReference>
<name>W6XMC9_COCC2</name>
<evidence type="ECO:0000313" key="1">
    <source>
        <dbReference type="EMBL" id="EUC26683.1"/>
    </source>
</evidence>
<dbReference type="KEGG" id="bze:COCCADRAFT_10516"/>
<protein>
    <recommendedName>
        <fullName evidence="3">Exonuclease domain-containing protein</fullName>
    </recommendedName>
</protein>
<dbReference type="InterPro" id="IPR036397">
    <property type="entry name" value="RNaseH_sf"/>
</dbReference>
<evidence type="ECO:0008006" key="3">
    <source>
        <dbReference type="Google" id="ProtNLM"/>
    </source>
</evidence>
<proteinExistence type="predicted"/>
<dbReference type="AlphaFoldDB" id="W6XMC9"/>
<reference evidence="1 2" key="1">
    <citation type="journal article" date="2013" name="PLoS Genet.">
        <title>Comparative genome structure, secondary metabolite, and effector coding capacity across Cochliobolus pathogens.</title>
        <authorList>
            <person name="Condon B.J."/>
            <person name="Leng Y."/>
            <person name="Wu D."/>
            <person name="Bushley K.E."/>
            <person name="Ohm R.A."/>
            <person name="Otillar R."/>
            <person name="Martin J."/>
            <person name="Schackwitz W."/>
            <person name="Grimwood J."/>
            <person name="MohdZainudin N."/>
            <person name="Xue C."/>
            <person name="Wang R."/>
            <person name="Manning V.A."/>
            <person name="Dhillon B."/>
            <person name="Tu Z.J."/>
            <person name="Steffenson B.J."/>
            <person name="Salamov A."/>
            <person name="Sun H."/>
            <person name="Lowry S."/>
            <person name="LaButti K."/>
            <person name="Han J."/>
            <person name="Copeland A."/>
            <person name="Lindquist E."/>
            <person name="Barry K."/>
            <person name="Schmutz J."/>
            <person name="Baker S.E."/>
            <person name="Ciuffetti L.M."/>
            <person name="Grigoriev I.V."/>
            <person name="Zhong S."/>
            <person name="Turgeon B.G."/>
        </authorList>
    </citation>
    <scope>NUCLEOTIDE SEQUENCE [LARGE SCALE GENOMIC DNA]</scope>
    <source>
        <strain evidence="1 2">26-R-13</strain>
    </source>
</reference>
<dbReference type="HOGENOM" id="CLU_2654139_0_0_1"/>
<dbReference type="OrthoDB" id="8191639at2759"/>
<dbReference type="RefSeq" id="XP_007719012.1">
    <property type="nucleotide sequence ID" value="XM_007720822.1"/>
</dbReference>
<dbReference type="EMBL" id="KI965216">
    <property type="protein sequence ID" value="EUC26683.1"/>
    <property type="molecule type" value="Genomic_DNA"/>
</dbReference>